<name>A0A2I3HYJ2_NOMLE</name>
<reference evidence="2" key="2">
    <citation type="submission" date="2025-08" db="UniProtKB">
        <authorList>
            <consortium name="Ensembl"/>
        </authorList>
    </citation>
    <scope>IDENTIFICATION</scope>
</reference>
<feature type="signal peptide" evidence="1">
    <location>
        <begin position="1"/>
        <end position="25"/>
    </location>
</feature>
<organism evidence="2 3">
    <name type="scientific">Nomascus leucogenys</name>
    <name type="common">Northern white-cheeked gibbon</name>
    <name type="synonym">Hylobates leucogenys</name>
    <dbReference type="NCBI Taxonomy" id="61853"/>
    <lineage>
        <taxon>Eukaryota</taxon>
        <taxon>Metazoa</taxon>
        <taxon>Chordata</taxon>
        <taxon>Craniata</taxon>
        <taxon>Vertebrata</taxon>
        <taxon>Euteleostomi</taxon>
        <taxon>Mammalia</taxon>
        <taxon>Eutheria</taxon>
        <taxon>Euarchontoglires</taxon>
        <taxon>Primates</taxon>
        <taxon>Haplorrhini</taxon>
        <taxon>Catarrhini</taxon>
        <taxon>Hylobatidae</taxon>
        <taxon>Nomascus</taxon>
    </lineage>
</organism>
<dbReference type="EMBL" id="ADFV01185629">
    <property type="status" value="NOT_ANNOTATED_CDS"/>
    <property type="molecule type" value="Genomic_DNA"/>
</dbReference>
<accession>A0A2I3HYJ2</accession>
<reference evidence="2" key="3">
    <citation type="submission" date="2025-09" db="UniProtKB">
        <authorList>
            <consortium name="Ensembl"/>
        </authorList>
    </citation>
    <scope>IDENTIFICATION</scope>
</reference>
<dbReference type="EMBL" id="ADFV01185630">
    <property type="status" value="NOT_ANNOTATED_CDS"/>
    <property type="molecule type" value="Genomic_DNA"/>
</dbReference>
<reference evidence="2 3" key="1">
    <citation type="submission" date="2012-10" db="EMBL/GenBank/DDBJ databases">
        <authorList>
            <consortium name="Gibbon Genome Sequencing Consortium"/>
        </authorList>
    </citation>
    <scope>NUCLEOTIDE SEQUENCE [LARGE SCALE GENOMIC DNA]</scope>
</reference>
<protein>
    <submittedName>
        <fullName evidence="2">Interleukin 1 receptor associated kinase 3</fullName>
    </submittedName>
</protein>
<dbReference type="Proteomes" id="UP000001073">
    <property type="component" value="Chromosome 10"/>
</dbReference>
<dbReference type="AlphaFoldDB" id="A0A2I3HYJ2"/>
<keyword evidence="1" id="KW-0732">Signal</keyword>
<dbReference type="GeneTree" id="ENSGT00940000161222"/>
<feature type="chain" id="PRO_5014117195" evidence="1">
    <location>
        <begin position="26"/>
        <end position="82"/>
    </location>
</feature>
<dbReference type="Ensembl" id="ENSNLET00000053365.1">
    <property type="protein sequence ID" value="ENSNLEP00000048683.1"/>
    <property type="gene ID" value="ENSNLEG00000003204.2"/>
</dbReference>
<keyword evidence="3" id="KW-1185">Reference proteome</keyword>
<evidence type="ECO:0000313" key="2">
    <source>
        <dbReference type="Ensembl" id="ENSNLEP00000048683.1"/>
    </source>
</evidence>
<evidence type="ECO:0000256" key="1">
    <source>
        <dbReference type="SAM" id="SignalP"/>
    </source>
</evidence>
<dbReference type="EMBL" id="ADFV01185628">
    <property type="status" value="NOT_ANNOTATED_CDS"/>
    <property type="molecule type" value="Genomic_DNA"/>
</dbReference>
<sequence>MAGNCGARGALSAHTLLFDLPPALLGELCAVLDSCDGALGAVSKNKLCENGHVVVCKYKDSKYGCVALFEKTPSETYLHMET</sequence>
<proteinExistence type="predicted"/>
<evidence type="ECO:0000313" key="3">
    <source>
        <dbReference type="Proteomes" id="UP000001073"/>
    </source>
</evidence>
<gene>
    <name evidence="2" type="primary">IRAK3</name>
</gene>